<accession>A0ABW7QB25</accession>
<dbReference type="EMBL" id="JBIQWL010000007">
    <property type="protein sequence ID" value="MFH8252101.1"/>
    <property type="molecule type" value="Genomic_DNA"/>
</dbReference>
<protein>
    <submittedName>
        <fullName evidence="1">Glycosyltransferase</fullName>
        <ecNumber evidence="1">2.4.-.-</ecNumber>
    </submittedName>
</protein>
<dbReference type="Proteomes" id="UP001610861">
    <property type="component" value="Unassembled WGS sequence"/>
</dbReference>
<name>A0ABW7QB25_9MICO</name>
<dbReference type="Gene3D" id="3.40.50.2000">
    <property type="entry name" value="Glycogen Phosphorylase B"/>
    <property type="match status" value="2"/>
</dbReference>
<keyword evidence="2" id="KW-1185">Reference proteome</keyword>
<keyword evidence="1" id="KW-0328">Glycosyltransferase</keyword>
<dbReference type="RefSeq" id="WP_397557548.1">
    <property type="nucleotide sequence ID" value="NZ_JBIQWL010000007.1"/>
</dbReference>
<evidence type="ECO:0000313" key="1">
    <source>
        <dbReference type="EMBL" id="MFH8252101.1"/>
    </source>
</evidence>
<dbReference type="EC" id="2.4.-.-" evidence="1"/>
<reference evidence="1 2" key="1">
    <citation type="submission" date="2024-09" db="EMBL/GenBank/DDBJ databases">
        <authorList>
            <person name="Pan X."/>
        </authorList>
    </citation>
    <scope>NUCLEOTIDE SEQUENCE [LARGE SCALE GENOMIC DNA]</scope>
    <source>
        <strain evidence="1 2">B2969</strain>
    </source>
</reference>
<keyword evidence="1" id="KW-0808">Transferase</keyword>
<evidence type="ECO:0000313" key="2">
    <source>
        <dbReference type="Proteomes" id="UP001610861"/>
    </source>
</evidence>
<organism evidence="1 2">
    <name type="scientific">Microbacterium alkaliflavum</name>
    <dbReference type="NCBI Taxonomy" id="3248839"/>
    <lineage>
        <taxon>Bacteria</taxon>
        <taxon>Bacillati</taxon>
        <taxon>Actinomycetota</taxon>
        <taxon>Actinomycetes</taxon>
        <taxon>Micrococcales</taxon>
        <taxon>Microbacteriaceae</taxon>
        <taxon>Microbacterium</taxon>
    </lineage>
</organism>
<sequence length="351" mass="39341">MTTTADRAAVTSDPASARPAVIVVQQTLVPPDGTTKFVDQMVGMDNPAVVHRYFSWKRAIVTKYDVFHAHWPELTIRGATPMRRFMRRRYLDAFLLRAKLLRTPIVRHLHNVEPHEPGNAAERRALRRFDRATDVYIRLNPTTVPPTDRPVVTALHGHYRKPYSAYGVPAPEAGRIVYFGIIRPYKGVDRLGTVFSELPDEDVTLRIVGAPSEGQREMVEAHCARDPRITALLRYVSDAELVDEVGRAELVVLPYNEMHNSGAILAAMSLSRPVLAPRTPANTALAEEVGPGWILEYDGELTAEILRQGLETARAGERLAEPDLSERDWDHVGRIVEGAYRLAIARASHRR</sequence>
<proteinExistence type="predicted"/>
<dbReference type="SUPFAM" id="SSF53756">
    <property type="entry name" value="UDP-Glycosyltransferase/glycogen phosphorylase"/>
    <property type="match status" value="1"/>
</dbReference>
<dbReference type="Pfam" id="PF13692">
    <property type="entry name" value="Glyco_trans_1_4"/>
    <property type="match status" value="1"/>
</dbReference>
<gene>
    <name evidence="1" type="ORF">ACH3VR_17180</name>
</gene>
<dbReference type="GO" id="GO:0016757">
    <property type="term" value="F:glycosyltransferase activity"/>
    <property type="evidence" value="ECO:0007669"/>
    <property type="project" value="UniProtKB-KW"/>
</dbReference>
<comment type="caution">
    <text evidence="1">The sequence shown here is derived from an EMBL/GenBank/DDBJ whole genome shotgun (WGS) entry which is preliminary data.</text>
</comment>